<evidence type="ECO:0000256" key="2">
    <source>
        <dbReference type="ARBA" id="ARBA00023163"/>
    </source>
</evidence>
<proteinExistence type="inferred from homology"/>
<keyword evidence="2" id="KW-0804">Transcription</keyword>
<keyword evidence="5" id="KW-1185">Reference proteome</keyword>
<sequence length="184" mass="20550">MFVSSSASYSWFKNNKQIDVHQEIRIFNVDFRHFAITLAVDLNYMAVYCRILNEETRARLVNTLMACAGPIQKNSLSLADALAFCPGGLPPFQLTGIGGNSQPDDSTDDLQEVGAFEEVLDLIKQIQPKIVTITEQEANHSGSCYMNRVKEAWLYYSTMFDVLENSDQQFRPGDGGAVPWAGDQ</sequence>
<dbReference type="OrthoDB" id="1731588at2759"/>
<dbReference type="EMBL" id="JACXVP010000010">
    <property type="protein sequence ID" value="KAG5582519.1"/>
    <property type="molecule type" value="Genomic_DNA"/>
</dbReference>
<feature type="region of interest" description="SAW" evidence="3">
    <location>
        <begin position="179"/>
        <end position="184"/>
    </location>
</feature>
<dbReference type="PANTHER" id="PTHR31636">
    <property type="entry name" value="OSJNBA0084A10.13 PROTEIN-RELATED"/>
    <property type="match status" value="1"/>
</dbReference>
<comment type="caution">
    <text evidence="3">Lacks conserved residue(s) required for the propagation of feature annotation.</text>
</comment>
<dbReference type="Pfam" id="PF03514">
    <property type="entry name" value="GRAS"/>
    <property type="match status" value="1"/>
</dbReference>
<reference evidence="4 5" key="1">
    <citation type="submission" date="2020-09" db="EMBL/GenBank/DDBJ databases">
        <title>De no assembly of potato wild relative species, Solanum commersonii.</title>
        <authorList>
            <person name="Cho K."/>
        </authorList>
    </citation>
    <scope>NUCLEOTIDE SEQUENCE [LARGE SCALE GENOMIC DNA]</scope>
    <source>
        <strain evidence="4">LZ3.2</strain>
        <tissue evidence="4">Leaf</tissue>
    </source>
</reference>
<comment type="caution">
    <text evidence="4">The sequence shown here is derived from an EMBL/GenBank/DDBJ whole genome shotgun (WGS) entry which is preliminary data.</text>
</comment>
<evidence type="ECO:0000313" key="5">
    <source>
        <dbReference type="Proteomes" id="UP000824120"/>
    </source>
</evidence>
<organism evidence="4 5">
    <name type="scientific">Solanum commersonii</name>
    <name type="common">Commerson's wild potato</name>
    <name type="synonym">Commerson's nightshade</name>
    <dbReference type="NCBI Taxonomy" id="4109"/>
    <lineage>
        <taxon>Eukaryota</taxon>
        <taxon>Viridiplantae</taxon>
        <taxon>Streptophyta</taxon>
        <taxon>Embryophyta</taxon>
        <taxon>Tracheophyta</taxon>
        <taxon>Spermatophyta</taxon>
        <taxon>Magnoliopsida</taxon>
        <taxon>eudicotyledons</taxon>
        <taxon>Gunneridae</taxon>
        <taxon>Pentapetalae</taxon>
        <taxon>asterids</taxon>
        <taxon>lamiids</taxon>
        <taxon>Solanales</taxon>
        <taxon>Solanaceae</taxon>
        <taxon>Solanoideae</taxon>
        <taxon>Solaneae</taxon>
        <taxon>Solanum</taxon>
    </lineage>
</organism>
<gene>
    <name evidence="4" type="ORF">H5410_053146</name>
</gene>
<evidence type="ECO:0000256" key="3">
    <source>
        <dbReference type="PROSITE-ProRule" id="PRU01191"/>
    </source>
</evidence>
<dbReference type="InterPro" id="IPR005202">
    <property type="entry name" value="TF_GRAS"/>
</dbReference>
<name>A0A9J5X444_SOLCO</name>
<evidence type="ECO:0000256" key="1">
    <source>
        <dbReference type="ARBA" id="ARBA00023015"/>
    </source>
</evidence>
<comment type="similarity">
    <text evidence="3">Belongs to the GRAS family.</text>
</comment>
<dbReference type="Proteomes" id="UP000824120">
    <property type="component" value="Chromosome 10"/>
</dbReference>
<dbReference type="PROSITE" id="PS50985">
    <property type="entry name" value="GRAS"/>
    <property type="match status" value="1"/>
</dbReference>
<accession>A0A9J5X444</accession>
<dbReference type="AlphaFoldDB" id="A0A9J5X444"/>
<evidence type="ECO:0000313" key="4">
    <source>
        <dbReference type="EMBL" id="KAG5582519.1"/>
    </source>
</evidence>
<keyword evidence="1" id="KW-0805">Transcription regulation</keyword>
<protein>
    <submittedName>
        <fullName evidence="4">Uncharacterized protein</fullName>
    </submittedName>
</protein>